<dbReference type="EMBL" id="BJXR01000060">
    <property type="protein sequence ID" value="GEN12366.1"/>
    <property type="molecule type" value="Genomic_DNA"/>
</dbReference>
<organism evidence="6 9">
    <name type="scientific">Myxococcus fulvus</name>
    <dbReference type="NCBI Taxonomy" id="33"/>
    <lineage>
        <taxon>Bacteria</taxon>
        <taxon>Pseudomonadati</taxon>
        <taxon>Myxococcota</taxon>
        <taxon>Myxococcia</taxon>
        <taxon>Myxococcales</taxon>
        <taxon>Cystobacterineae</taxon>
        <taxon>Myxococcaceae</taxon>
        <taxon>Myxococcus</taxon>
    </lineage>
</organism>
<evidence type="ECO:0000313" key="8">
    <source>
        <dbReference type="Proteomes" id="UP000183760"/>
    </source>
</evidence>
<comment type="subcellular location">
    <subcellularLocation>
        <location evidence="1">Secreted</location>
    </subcellularLocation>
</comment>
<evidence type="ECO:0000256" key="4">
    <source>
        <dbReference type="SAM" id="MobiDB-lite"/>
    </source>
</evidence>
<sequence length="967" mass="102758">MVASPDTSPESSDEELVTRTVTFGAGADTHVVATSPTTSFGSSPTLEVDRAPESEAYLRFYIEPFTGTVTTARLRVFAVDGSADGPTVYDPPGVRSWNELTTWNNRPDWGGYWGVVSAGAVASGTWMELDVSDMSISQGSYVDVFLRADGTDGMTLASSEHPDPALRPQLVLTLESASDHPPPRPAPLTVSGAPVSFAPSADTFVSEDAPGSAEGGSARALRVGSSPGREAHLRFSVTGLTETVQRAVLRLRVAADGTEGGPSVFGTQGTWSESAMTWSTRPARVGGTLDRAPFLAPYGFVEYDVTNQVRGNGDVTFGLYGNSGDEVAFHSREAADLEPRLFVWAGASRSEPGDDCMTRQEVIATSVPPLHDTYATPETPSTTYHREASLRVDGAPRAEGFLDFDVQLGAQPVRRVLLRLYALDASANGPQVFSAQSFDEATTDWAHRPVVSGSALANLGAVARDSWVEIDVTDVVTTSGRHAFALVPDSADGLRFASAEASERGIIDAAPQLVVVKDAAPRCSYRGTKPSGTTAWVRQSTAVEAERSHHTAPAPGGGFVVLSHQEQTRDAPVSAEWTDVITLHRADGSVVWTRAFTQAQVSFTRVAVTAQGHVLAAGSYAGTPDLGTGALPQGTGMFVLELTASGAVEWTRGYTAWFQRADERLDNPMQVLDLATDAQGGAVLVGTFWGYTDFGAGPVYSGKPFPYDDTYPNSYVLKLDGQGGYQWAKLLLADTLRGTQATSVAVDAAGQVTVGGWAGRATDFGVGPDARIGPFVARWDASGAHRWVRVIPVYFSSLRALTVMPDGGVAFIGDFGGRFDFAGQSYASREPDEYDGGPRDTMLGRLSATGADVVLRTFRELTFQDLIVDAQGHLVTTQAGGGSLLGLGDVGPLESEAPYRPTVASFTDALETRWVRVFDPLQSNLLLTSQPGGILFTGDLVGAFEVDGVWYTPTSRRSDVLHLLLRP</sequence>
<keyword evidence="3" id="KW-0732">Signal</keyword>
<dbReference type="GO" id="GO:0005576">
    <property type="term" value="C:extracellular region"/>
    <property type="evidence" value="ECO:0007669"/>
    <property type="project" value="UniProtKB-SubCell"/>
</dbReference>
<dbReference type="Proteomes" id="UP000321514">
    <property type="component" value="Unassembled WGS sequence"/>
</dbReference>
<feature type="domain" description="Carbohydrate-binding module family 96" evidence="5">
    <location>
        <begin position="20"/>
        <end position="173"/>
    </location>
</feature>
<gene>
    <name evidence="6" type="ORF">MFU01_74030</name>
    <name evidence="7" type="ORF">SAMN05443572_10349</name>
</gene>
<feature type="region of interest" description="Disordered" evidence="4">
    <location>
        <begin position="205"/>
        <end position="225"/>
    </location>
</feature>
<keyword evidence="2" id="KW-0964">Secreted</keyword>
<dbReference type="Proteomes" id="UP000183760">
    <property type="component" value="Unassembled WGS sequence"/>
</dbReference>
<dbReference type="STRING" id="1334629.MFUL124B02_24930"/>
<feature type="domain" description="Carbohydrate-binding module family 96" evidence="5">
    <location>
        <begin position="365"/>
        <end position="503"/>
    </location>
</feature>
<proteinExistence type="predicted"/>
<dbReference type="EMBL" id="FOIB01000003">
    <property type="protein sequence ID" value="SET74867.1"/>
    <property type="molecule type" value="Genomic_DNA"/>
</dbReference>
<feature type="domain" description="Carbohydrate-binding module family 96" evidence="5">
    <location>
        <begin position="195"/>
        <end position="343"/>
    </location>
</feature>
<evidence type="ECO:0000313" key="7">
    <source>
        <dbReference type="EMBL" id="SET74867.1"/>
    </source>
</evidence>
<reference evidence="7 8" key="1">
    <citation type="submission" date="2016-10" db="EMBL/GenBank/DDBJ databases">
        <authorList>
            <person name="Varghese N."/>
            <person name="Submissions S."/>
        </authorList>
    </citation>
    <scope>NUCLEOTIDE SEQUENCE [LARGE SCALE GENOMIC DNA]</scope>
    <source>
        <strain evidence="7 8">DSM 16525</strain>
    </source>
</reference>
<keyword evidence="8" id="KW-1185">Reference proteome</keyword>
<evidence type="ECO:0000256" key="1">
    <source>
        <dbReference type="ARBA" id="ARBA00004613"/>
    </source>
</evidence>
<evidence type="ECO:0000313" key="6">
    <source>
        <dbReference type="EMBL" id="GEN12366.1"/>
    </source>
</evidence>
<name>A0A511TDX3_MYXFU</name>
<dbReference type="NCBIfam" id="NF033679">
    <property type="entry name" value="DNRLRE_dom"/>
    <property type="match status" value="3"/>
</dbReference>
<evidence type="ECO:0000313" key="9">
    <source>
        <dbReference type="Proteomes" id="UP000321514"/>
    </source>
</evidence>
<protein>
    <recommendedName>
        <fullName evidence="5">Carbohydrate-binding module family 96 domain-containing protein</fullName>
    </recommendedName>
</protein>
<dbReference type="RefSeq" id="WP_074951710.1">
    <property type="nucleotide sequence ID" value="NZ_BJXR01000060.1"/>
</dbReference>
<dbReference type="InterPro" id="IPR055372">
    <property type="entry name" value="CBM96"/>
</dbReference>
<evidence type="ECO:0000259" key="5">
    <source>
        <dbReference type="Pfam" id="PF24517"/>
    </source>
</evidence>
<dbReference type="SUPFAM" id="SSF101898">
    <property type="entry name" value="NHL repeat"/>
    <property type="match status" value="1"/>
</dbReference>
<comment type="caution">
    <text evidence="6">The sequence shown here is derived from an EMBL/GenBank/DDBJ whole genome shotgun (WGS) entry which is preliminary data.</text>
</comment>
<reference evidence="6 9" key="2">
    <citation type="submission" date="2019-07" db="EMBL/GenBank/DDBJ databases">
        <title>Whole genome shotgun sequence of Myxococcus fulvus NBRC 100333.</title>
        <authorList>
            <person name="Hosoyama A."/>
            <person name="Uohara A."/>
            <person name="Ohji S."/>
            <person name="Ichikawa N."/>
        </authorList>
    </citation>
    <scope>NUCLEOTIDE SEQUENCE [LARGE SCALE GENOMIC DNA]</scope>
    <source>
        <strain evidence="6 9">NBRC 100333</strain>
    </source>
</reference>
<accession>A0A511TDX3</accession>
<evidence type="ECO:0000256" key="2">
    <source>
        <dbReference type="ARBA" id="ARBA00022525"/>
    </source>
</evidence>
<dbReference type="AlphaFoldDB" id="A0A511TDX3"/>
<dbReference type="Pfam" id="PF24517">
    <property type="entry name" value="CBM96"/>
    <property type="match status" value="3"/>
</dbReference>
<evidence type="ECO:0000256" key="3">
    <source>
        <dbReference type="ARBA" id="ARBA00022729"/>
    </source>
</evidence>